<evidence type="ECO:0000313" key="2">
    <source>
        <dbReference type="EMBL" id="KAB7503626.1"/>
    </source>
</evidence>
<accession>A0A5N5TAI1</accession>
<dbReference type="EMBL" id="SEYY01004776">
    <property type="protein sequence ID" value="KAB7503626.1"/>
    <property type="molecule type" value="Genomic_DNA"/>
</dbReference>
<name>A0A5N5TAI1_9CRUS</name>
<reference evidence="2 3" key="1">
    <citation type="journal article" date="2019" name="PLoS Biol.">
        <title>Sex chromosomes control vertical transmission of feminizing Wolbachia symbionts in an isopod.</title>
        <authorList>
            <person name="Becking T."/>
            <person name="Chebbi M.A."/>
            <person name="Giraud I."/>
            <person name="Moumen B."/>
            <person name="Laverre T."/>
            <person name="Caubet Y."/>
            <person name="Peccoud J."/>
            <person name="Gilbert C."/>
            <person name="Cordaux R."/>
        </authorList>
    </citation>
    <scope>NUCLEOTIDE SEQUENCE [LARGE SCALE GENOMIC DNA]</scope>
    <source>
        <strain evidence="2">ANa2</strain>
        <tissue evidence="2">Whole body excluding digestive tract and cuticle</tissue>
    </source>
</reference>
<dbReference type="Proteomes" id="UP000326759">
    <property type="component" value="Unassembled WGS sequence"/>
</dbReference>
<sequence length="416" mass="46776">MYIKSDNYIILHKLLVTAFVVIFENEENEAVKFQFFVDGNYFVEFFKNRKNKLDQGEEIPLDYRVNNRHSRFVKGSALVSPSFFPPKVTLMNMYSLFGVETMLAMTLRAIEIKSGVDFRPNFYLIIHYLLISPEGSEVKTKTMEEANVKRNDDTTVIKEAVLTTVVIDEKSVPETTLPSEDLGKSMVKQNTISQDPGEESDGSTLLDIPMRFVLKNSPGSQTSSKREIYSTKEEKEKLNGNISSKDEEKTENEEITKQEFPPTEGNDNEDTREVPTESSIGDEVSSSIDLKTEFPSITPEQPDQPEQPETEIKTKNNQRDETATVDPATIEEDILVTTNVEVISQDNENTEESKTDSEPTSISTATEPMPESEEGANSSNVDSVIISPEKDNTEDTTLINDFPPTFEDSESLLKAP</sequence>
<feature type="compositionally biased region" description="Polar residues" evidence="1">
    <location>
        <begin position="276"/>
        <end position="289"/>
    </location>
</feature>
<feature type="region of interest" description="Disordered" evidence="1">
    <location>
        <begin position="172"/>
        <end position="416"/>
    </location>
</feature>
<gene>
    <name evidence="2" type="ORF">Anas_04113</name>
</gene>
<comment type="caution">
    <text evidence="2">The sequence shown here is derived from an EMBL/GenBank/DDBJ whole genome shotgun (WGS) entry which is preliminary data.</text>
</comment>
<organism evidence="2 3">
    <name type="scientific">Armadillidium nasatum</name>
    <dbReference type="NCBI Taxonomy" id="96803"/>
    <lineage>
        <taxon>Eukaryota</taxon>
        <taxon>Metazoa</taxon>
        <taxon>Ecdysozoa</taxon>
        <taxon>Arthropoda</taxon>
        <taxon>Crustacea</taxon>
        <taxon>Multicrustacea</taxon>
        <taxon>Malacostraca</taxon>
        <taxon>Eumalacostraca</taxon>
        <taxon>Peracarida</taxon>
        <taxon>Isopoda</taxon>
        <taxon>Oniscidea</taxon>
        <taxon>Crinocheta</taxon>
        <taxon>Armadillidiidae</taxon>
        <taxon>Armadillidium</taxon>
    </lineage>
</organism>
<evidence type="ECO:0000256" key="1">
    <source>
        <dbReference type="SAM" id="MobiDB-lite"/>
    </source>
</evidence>
<feature type="compositionally biased region" description="Polar residues" evidence="1">
    <location>
        <begin position="336"/>
        <end position="347"/>
    </location>
</feature>
<evidence type="ECO:0000313" key="3">
    <source>
        <dbReference type="Proteomes" id="UP000326759"/>
    </source>
</evidence>
<feature type="compositionally biased region" description="Basic and acidic residues" evidence="1">
    <location>
        <begin position="310"/>
        <end position="322"/>
    </location>
</feature>
<keyword evidence="3" id="KW-1185">Reference proteome</keyword>
<dbReference type="AlphaFoldDB" id="A0A5N5TAI1"/>
<feature type="compositionally biased region" description="Basic and acidic residues" evidence="1">
    <location>
        <begin position="224"/>
        <end position="257"/>
    </location>
</feature>
<proteinExistence type="predicted"/>
<protein>
    <submittedName>
        <fullName evidence="2">Uncharacterized protein</fullName>
    </submittedName>
</protein>